<protein>
    <submittedName>
        <fullName evidence="1">Uncharacterized protein</fullName>
    </submittedName>
</protein>
<evidence type="ECO:0000313" key="2">
    <source>
        <dbReference type="Proteomes" id="UP001374584"/>
    </source>
</evidence>
<organism evidence="1 2">
    <name type="scientific">Phaseolus coccineus</name>
    <name type="common">Scarlet runner bean</name>
    <name type="synonym">Phaseolus multiflorus</name>
    <dbReference type="NCBI Taxonomy" id="3886"/>
    <lineage>
        <taxon>Eukaryota</taxon>
        <taxon>Viridiplantae</taxon>
        <taxon>Streptophyta</taxon>
        <taxon>Embryophyta</taxon>
        <taxon>Tracheophyta</taxon>
        <taxon>Spermatophyta</taxon>
        <taxon>Magnoliopsida</taxon>
        <taxon>eudicotyledons</taxon>
        <taxon>Gunneridae</taxon>
        <taxon>Pentapetalae</taxon>
        <taxon>rosids</taxon>
        <taxon>fabids</taxon>
        <taxon>Fabales</taxon>
        <taxon>Fabaceae</taxon>
        <taxon>Papilionoideae</taxon>
        <taxon>50 kb inversion clade</taxon>
        <taxon>NPAAA clade</taxon>
        <taxon>indigoferoid/millettioid clade</taxon>
        <taxon>Phaseoleae</taxon>
        <taxon>Phaseolus</taxon>
    </lineage>
</organism>
<proteinExistence type="predicted"/>
<accession>A0AAN9QQ00</accession>
<sequence>MRASPGHEACGHRQGKRTRKLPCRVGGGSGFYGQVGLRFKNPLLRKRNVAVVQEEKSEFTSILLLFSPSRCDSGTFTQEYDERQPPLEPLGSSLQLWRVGGGSYEWASSVKKNELGLLYELTLSYRESDNIEIIYAHAVWISQRPCVDFTVVWYDSKGTLDEYVDYGNLDGCI</sequence>
<evidence type="ECO:0000313" key="1">
    <source>
        <dbReference type="EMBL" id="KAK7342336.1"/>
    </source>
</evidence>
<keyword evidence="2" id="KW-1185">Reference proteome</keyword>
<dbReference type="EMBL" id="JAYMYR010000009">
    <property type="protein sequence ID" value="KAK7342336.1"/>
    <property type="molecule type" value="Genomic_DNA"/>
</dbReference>
<gene>
    <name evidence="1" type="ORF">VNO80_25284</name>
</gene>
<name>A0AAN9QQ00_PHACN</name>
<dbReference type="Proteomes" id="UP001374584">
    <property type="component" value="Unassembled WGS sequence"/>
</dbReference>
<comment type="caution">
    <text evidence="1">The sequence shown here is derived from an EMBL/GenBank/DDBJ whole genome shotgun (WGS) entry which is preliminary data.</text>
</comment>
<dbReference type="AlphaFoldDB" id="A0AAN9QQ00"/>
<reference evidence="1 2" key="1">
    <citation type="submission" date="2024-01" db="EMBL/GenBank/DDBJ databases">
        <title>The genomes of 5 underutilized Papilionoideae crops provide insights into root nodulation and disease resistanc.</title>
        <authorList>
            <person name="Jiang F."/>
        </authorList>
    </citation>
    <scope>NUCLEOTIDE SEQUENCE [LARGE SCALE GENOMIC DNA]</scope>
    <source>
        <strain evidence="1">JINMINGXINNONG_FW02</strain>
        <tissue evidence="1">Leaves</tissue>
    </source>
</reference>